<dbReference type="AlphaFoldDB" id="A0A3P6V0H5"/>
<reference evidence="1 2" key="1">
    <citation type="submission" date="2018-11" db="EMBL/GenBank/DDBJ databases">
        <authorList>
            <consortium name="Pathogen Informatics"/>
        </authorList>
    </citation>
    <scope>NUCLEOTIDE SEQUENCE [LARGE SCALE GENOMIC DNA]</scope>
</reference>
<organism evidence="1 2">
    <name type="scientific">Cylicostephanus goldi</name>
    <name type="common">Nematode worm</name>
    <dbReference type="NCBI Taxonomy" id="71465"/>
    <lineage>
        <taxon>Eukaryota</taxon>
        <taxon>Metazoa</taxon>
        <taxon>Ecdysozoa</taxon>
        <taxon>Nematoda</taxon>
        <taxon>Chromadorea</taxon>
        <taxon>Rhabditida</taxon>
        <taxon>Rhabditina</taxon>
        <taxon>Rhabditomorpha</taxon>
        <taxon>Strongyloidea</taxon>
        <taxon>Strongylidae</taxon>
        <taxon>Cylicostephanus</taxon>
    </lineage>
</organism>
<dbReference type="Proteomes" id="UP000271889">
    <property type="component" value="Unassembled WGS sequence"/>
</dbReference>
<evidence type="ECO:0000313" key="2">
    <source>
        <dbReference type="Proteomes" id="UP000271889"/>
    </source>
</evidence>
<sequence>MVSSSATPFLNPGNPPRNTLNDLIMSKVALPFQQMMKRASRTDQPSDSDSQGEIFSYNRQFGIQILKPPSMYHATAAFHFLDHASHLAGL</sequence>
<protein>
    <submittedName>
        <fullName evidence="1">Uncharacterized protein</fullName>
    </submittedName>
</protein>
<dbReference type="EMBL" id="UYRV01031122">
    <property type="protein sequence ID" value="VDK85508.1"/>
    <property type="molecule type" value="Genomic_DNA"/>
</dbReference>
<accession>A0A3P6V0H5</accession>
<proteinExistence type="predicted"/>
<evidence type="ECO:0000313" key="1">
    <source>
        <dbReference type="EMBL" id="VDK85508.1"/>
    </source>
</evidence>
<dbReference type="OrthoDB" id="10565854at2759"/>
<keyword evidence="2" id="KW-1185">Reference proteome</keyword>
<name>A0A3P6V0H5_CYLGO</name>
<gene>
    <name evidence="1" type="ORF">CGOC_LOCUS8464</name>
</gene>